<evidence type="ECO:0000313" key="9">
    <source>
        <dbReference type="Proteomes" id="UP000541470"/>
    </source>
</evidence>
<feature type="active site" description="Proton acceptor" evidence="5">
    <location>
        <position position="130"/>
    </location>
</feature>
<evidence type="ECO:0000256" key="6">
    <source>
        <dbReference type="PIRSR" id="PIRSR620019-2"/>
    </source>
</evidence>
<sequence>MSTILIGAGGHAKVVFEALIAAGSDPTQVTVRADHEGEFMGRLVQAPECLADMRGTKSHVAIGNNAVRIRLLDRARASGSELLSVVHPDASLSPSATIGQGTFVACRAIVSSQARVGHGVIINHGAIVDHDCVIGDGTHIAPASTLGGAVLIGKNVLVGSNATILPGIEIGDDVVIGAGSVVTKSIPHGAVWIGNARIVRE</sequence>
<evidence type="ECO:0000256" key="5">
    <source>
        <dbReference type="PIRSR" id="PIRSR620019-1"/>
    </source>
</evidence>
<dbReference type="InterPro" id="IPR001451">
    <property type="entry name" value="Hexapep"/>
</dbReference>
<gene>
    <name evidence="8" type="ORF">HHL25_16255</name>
</gene>
<keyword evidence="4" id="KW-0012">Acyltransferase</keyword>
<dbReference type="Pfam" id="PF14602">
    <property type="entry name" value="Hexapep_2"/>
    <property type="match status" value="1"/>
</dbReference>
<dbReference type="Pfam" id="PF17836">
    <property type="entry name" value="PglD_N"/>
    <property type="match status" value="1"/>
</dbReference>
<dbReference type="GO" id="GO:0016746">
    <property type="term" value="F:acyltransferase activity"/>
    <property type="evidence" value="ECO:0007669"/>
    <property type="project" value="UniProtKB-KW"/>
</dbReference>
<keyword evidence="3" id="KW-0677">Repeat</keyword>
<dbReference type="Proteomes" id="UP000541470">
    <property type="component" value="Unassembled WGS sequence"/>
</dbReference>
<evidence type="ECO:0000256" key="1">
    <source>
        <dbReference type="ARBA" id="ARBA00007274"/>
    </source>
</evidence>
<evidence type="ECO:0000256" key="2">
    <source>
        <dbReference type="ARBA" id="ARBA00022679"/>
    </source>
</evidence>
<feature type="binding site" evidence="6">
    <location>
        <position position="63"/>
    </location>
    <ligand>
        <name>substrate</name>
    </ligand>
</feature>
<dbReference type="PROSITE" id="PS00101">
    <property type="entry name" value="HEXAPEP_TRANSFERASES"/>
    <property type="match status" value="1"/>
</dbReference>
<evidence type="ECO:0000256" key="4">
    <source>
        <dbReference type="ARBA" id="ARBA00023315"/>
    </source>
</evidence>
<dbReference type="SUPFAM" id="SSF51161">
    <property type="entry name" value="Trimeric LpxA-like enzymes"/>
    <property type="match status" value="1"/>
</dbReference>
<proteinExistence type="inferred from homology"/>
<name>A0A7Y0AYA8_9HYPH</name>
<dbReference type="InterPro" id="IPR050179">
    <property type="entry name" value="Trans_hexapeptide_repeat"/>
</dbReference>
<dbReference type="NCBIfam" id="TIGR03570">
    <property type="entry name" value="NeuD_NnaD"/>
    <property type="match status" value="1"/>
</dbReference>
<dbReference type="InterPro" id="IPR018357">
    <property type="entry name" value="Hexapep_transf_CS"/>
</dbReference>
<keyword evidence="9" id="KW-1185">Reference proteome</keyword>
<dbReference type="PANTHER" id="PTHR43300">
    <property type="entry name" value="ACETYLTRANSFERASE"/>
    <property type="match status" value="1"/>
</dbReference>
<dbReference type="Gene3D" id="2.160.10.10">
    <property type="entry name" value="Hexapeptide repeat proteins"/>
    <property type="match status" value="1"/>
</dbReference>
<dbReference type="PANTHER" id="PTHR43300:SF7">
    <property type="entry name" value="UDP-N-ACETYLBACILLOSAMINE N-ACETYLTRANSFERASE"/>
    <property type="match status" value="1"/>
</dbReference>
<dbReference type="AlphaFoldDB" id="A0A7Y0AYA8"/>
<dbReference type="EMBL" id="JABBGK010000003">
    <property type="protein sequence ID" value="NML75683.1"/>
    <property type="molecule type" value="Genomic_DNA"/>
</dbReference>
<dbReference type="Pfam" id="PF00132">
    <property type="entry name" value="Hexapep"/>
    <property type="match status" value="1"/>
</dbReference>
<dbReference type="Gene3D" id="3.40.50.20">
    <property type="match status" value="1"/>
</dbReference>
<feature type="site" description="Increases basicity of active site His" evidence="5">
    <location>
        <position position="131"/>
    </location>
</feature>
<protein>
    <submittedName>
        <fullName evidence="8">Acetyltransferase</fullName>
    </submittedName>
</protein>
<organism evidence="8 9">
    <name type="scientific">Rhizobium terricola</name>
    <dbReference type="NCBI Taxonomy" id="2728849"/>
    <lineage>
        <taxon>Bacteria</taxon>
        <taxon>Pseudomonadati</taxon>
        <taxon>Pseudomonadota</taxon>
        <taxon>Alphaproteobacteria</taxon>
        <taxon>Hyphomicrobiales</taxon>
        <taxon>Rhizobiaceae</taxon>
        <taxon>Rhizobium/Agrobacterium group</taxon>
        <taxon>Rhizobium</taxon>
    </lineage>
</organism>
<reference evidence="8 9" key="1">
    <citation type="submission" date="2020-04" db="EMBL/GenBank/DDBJ databases">
        <title>Rhizobium sp. S-51 isolated from soil.</title>
        <authorList>
            <person name="Dahal R.H."/>
        </authorList>
    </citation>
    <scope>NUCLEOTIDE SEQUENCE [LARGE SCALE GENOMIC DNA]</scope>
    <source>
        <strain evidence="8 9">S-51</strain>
    </source>
</reference>
<feature type="binding site" evidence="6">
    <location>
        <position position="139"/>
    </location>
    <ligand>
        <name>acetyl-CoA</name>
        <dbReference type="ChEBI" id="CHEBI:57288"/>
    </ligand>
</feature>
<dbReference type="InterPro" id="IPR041561">
    <property type="entry name" value="PglD_N"/>
</dbReference>
<evidence type="ECO:0000259" key="7">
    <source>
        <dbReference type="Pfam" id="PF17836"/>
    </source>
</evidence>
<feature type="domain" description="PglD N-terminal" evidence="7">
    <location>
        <begin position="4"/>
        <end position="74"/>
    </location>
</feature>
<dbReference type="CDD" id="cd03360">
    <property type="entry name" value="LbH_AT_putative"/>
    <property type="match status" value="1"/>
</dbReference>
<comment type="caution">
    <text evidence="8">The sequence shown here is derived from an EMBL/GenBank/DDBJ whole genome shotgun (WGS) entry which is preliminary data.</text>
</comment>
<dbReference type="RefSeq" id="WP_169593486.1">
    <property type="nucleotide sequence ID" value="NZ_JABBGK010000003.1"/>
</dbReference>
<evidence type="ECO:0000256" key="3">
    <source>
        <dbReference type="ARBA" id="ARBA00022737"/>
    </source>
</evidence>
<evidence type="ECO:0000313" key="8">
    <source>
        <dbReference type="EMBL" id="NML75683.1"/>
    </source>
</evidence>
<dbReference type="InterPro" id="IPR011004">
    <property type="entry name" value="Trimer_LpxA-like_sf"/>
</dbReference>
<keyword evidence="2 8" id="KW-0808">Transferase</keyword>
<comment type="similarity">
    <text evidence="1">Belongs to the transferase hexapeptide repeat family.</text>
</comment>
<dbReference type="InterPro" id="IPR020019">
    <property type="entry name" value="AcTrfase_PglD-like"/>
</dbReference>
<accession>A0A7Y0AYA8</accession>